<proteinExistence type="predicted"/>
<keyword evidence="3" id="KW-1185">Reference proteome</keyword>
<evidence type="ECO:0000313" key="2">
    <source>
        <dbReference type="EMBL" id="KAF0429929.1"/>
    </source>
</evidence>
<reference evidence="2 3" key="1">
    <citation type="journal article" date="2019" name="Environ. Microbiol.">
        <title>At the nexus of three kingdoms: the genome of the mycorrhizal fungus Gigaspora margarita provides insights into plant, endobacterial and fungal interactions.</title>
        <authorList>
            <person name="Venice F."/>
            <person name="Ghignone S."/>
            <person name="Salvioli di Fossalunga A."/>
            <person name="Amselem J."/>
            <person name="Novero M."/>
            <person name="Xianan X."/>
            <person name="Sedzielewska Toro K."/>
            <person name="Morin E."/>
            <person name="Lipzen A."/>
            <person name="Grigoriev I.V."/>
            <person name="Henrissat B."/>
            <person name="Martin F.M."/>
            <person name="Bonfante P."/>
        </authorList>
    </citation>
    <scope>NUCLEOTIDE SEQUENCE [LARGE SCALE GENOMIC DNA]</scope>
    <source>
        <strain evidence="2 3">BEG34</strain>
    </source>
</reference>
<dbReference type="Proteomes" id="UP000439903">
    <property type="component" value="Unassembled WGS sequence"/>
</dbReference>
<dbReference type="EMBL" id="WTPW01001531">
    <property type="protein sequence ID" value="KAF0429929.1"/>
    <property type="molecule type" value="Genomic_DNA"/>
</dbReference>
<protein>
    <submittedName>
        <fullName evidence="2">Uncharacterized protein</fullName>
    </submittedName>
</protein>
<dbReference type="AlphaFoldDB" id="A0A8H3X9F5"/>
<feature type="compositionally biased region" description="Low complexity" evidence="1">
    <location>
        <begin position="9"/>
        <end position="20"/>
    </location>
</feature>
<name>A0A8H3X9F5_GIGMA</name>
<evidence type="ECO:0000313" key="3">
    <source>
        <dbReference type="Proteomes" id="UP000439903"/>
    </source>
</evidence>
<sequence>MDDMETLNVSTSDIESSDSLSVSDKMLDVSFLDINRGLIINARETLFSDLSAYELESQPEINPLKSVQFRIKMVCLWKNRILSY</sequence>
<feature type="region of interest" description="Disordered" evidence="1">
    <location>
        <begin position="1"/>
        <end position="20"/>
    </location>
</feature>
<gene>
    <name evidence="2" type="ORF">F8M41_005610</name>
</gene>
<organism evidence="2 3">
    <name type="scientific">Gigaspora margarita</name>
    <dbReference type="NCBI Taxonomy" id="4874"/>
    <lineage>
        <taxon>Eukaryota</taxon>
        <taxon>Fungi</taxon>
        <taxon>Fungi incertae sedis</taxon>
        <taxon>Mucoromycota</taxon>
        <taxon>Glomeromycotina</taxon>
        <taxon>Glomeromycetes</taxon>
        <taxon>Diversisporales</taxon>
        <taxon>Gigasporaceae</taxon>
        <taxon>Gigaspora</taxon>
    </lineage>
</organism>
<evidence type="ECO:0000256" key="1">
    <source>
        <dbReference type="SAM" id="MobiDB-lite"/>
    </source>
</evidence>
<accession>A0A8H3X9F5</accession>
<comment type="caution">
    <text evidence="2">The sequence shown here is derived from an EMBL/GenBank/DDBJ whole genome shotgun (WGS) entry which is preliminary data.</text>
</comment>